<name>A0A2K3K8Z5_TRIPR</name>
<feature type="non-terminal residue" evidence="1">
    <location>
        <position position="65"/>
    </location>
</feature>
<dbReference type="EMBL" id="ASHM01150253">
    <property type="protein sequence ID" value="PNX62767.1"/>
    <property type="molecule type" value="Genomic_DNA"/>
</dbReference>
<organism evidence="1 2">
    <name type="scientific">Trifolium pratense</name>
    <name type="common">Red clover</name>
    <dbReference type="NCBI Taxonomy" id="57577"/>
    <lineage>
        <taxon>Eukaryota</taxon>
        <taxon>Viridiplantae</taxon>
        <taxon>Streptophyta</taxon>
        <taxon>Embryophyta</taxon>
        <taxon>Tracheophyta</taxon>
        <taxon>Spermatophyta</taxon>
        <taxon>Magnoliopsida</taxon>
        <taxon>eudicotyledons</taxon>
        <taxon>Gunneridae</taxon>
        <taxon>Pentapetalae</taxon>
        <taxon>rosids</taxon>
        <taxon>fabids</taxon>
        <taxon>Fabales</taxon>
        <taxon>Fabaceae</taxon>
        <taxon>Papilionoideae</taxon>
        <taxon>50 kb inversion clade</taxon>
        <taxon>NPAAA clade</taxon>
        <taxon>Hologalegina</taxon>
        <taxon>IRL clade</taxon>
        <taxon>Trifolieae</taxon>
        <taxon>Trifolium</taxon>
    </lineage>
</organism>
<sequence>MTLNCVRVTATSMAVPSSLMITTTPRRRLICFCSSSSSSSTTINTEQLRSQLDHLHAEADTTRTK</sequence>
<evidence type="ECO:0000313" key="1">
    <source>
        <dbReference type="EMBL" id="PNX62767.1"/>
    </source>
</evidence>
<reference evidence="1 2" key="2">
    <citation type="journal article" date="2017" name="Front. Plant Sci.">
        <title>Gene Classification and Mining of Molecular Markers Useful in Red Clover (Trifolium pratense) Breeding.</title>
        <authorList>
            <person name="Istvanek J."/>
            <person name="Dluhosova J."/>
            <person name="Dluhos P."/>
            <person name="Patkova L."/>
            <person name="Nedelnik J."/>
            <person name="Repkova J."/>
        </authorList>
    </citation>
    <scope>NUCLEOTIDE SEQUENCE [LARGE SCALE GENOMIC DNA]</scope>
    <source>
        <strain evidence="2">cv. Tatra</strain>
        <tissue evidence="1">Young leaves</tissue>
    </source>
</reference>
<comment type="caution">
    <text evidence="1">The sequence shown here is derived from an EMBL/GenBank/DDBJ whole genome shotgun (WGS) entry which is preliminary data.</text>
</comment>
<reference evidence="1 2" key="1">
    <citation type="journal article" date="2014" name="Am. J. Bot.">
        <title>Genome assembly and annotation for red clover (Trifolium pratense; Fabaceae).</title>
        <authorList>
            <person name="Istvanek J."/>
            <person name="Jaros M."/>
            <person name="Krenek A."/>
            <person name="Repkova J."/>
        </authorList>
    </citation>
    <scope>NUCLEOTIDE SEQUENCE [LARGE SCALE GENOMIC DNA]</scope>
    <source>
        <strain evidence="2">cv. Tatra</strain>
        <tissue evidence="1">Young leaves</tissue>
    </source>
</reference>
<dbReference type="AlphaFoldDB" id="A0A2K3K8Z5"/>
<gene>
    <name evidence="1" type="ORF">L195_g061303</name>
</gene>
<dbReference type="ExpressionAtlas" id="A0A2K3K8Z5">
    <property type="expression patterns" value="baseline"/>
</dbReference>
<accession>A0A2K3K8Z5</accession>
<dbReference type="Proteomes" id="UP000236291">
    <property type="component" value="Unassembled WGS sequence"/>
</dbReference>
<evidence type="ECO:0000313" key="2">
    <source>
        <dbReference type="Proteomes" id="UP000236291"/>
    </source>
</evidence>
<protein>
    <submittedName>
        <fullName evidence="1">Uncharacterized protein</fullName>
    </submittedName>
</protein>
<proteinExistence type="predicted"/>